<keyword evidence="2" id="KW-1185">Reference proteome</keyword>
<organism evidence="1 2">
    <name type="scientific">Modestobacter italicus (strain DSM 44449 / CECT 9708 / BC 501)</name>
    <dbReference type="NCBI Taxonomy" id="2732864"/>
    <lineage>
        <taxon>Bacteria</taxon>
        <taxon>Bacillati</taxon>
        <taxon>Actinomycetota</taxon>
        <taxon>Actinomycetes</taxon>
        <taxon>Geodermatophilales</taxon>
        <taxon>Geodermatophilaceae</taxon>
        <taxon>Modestobacter</taxon>
    </lineage>
</organism>
<protein>
    <submittedName>
        <fullName evidence="1">Uncharacterized protein</fullName>
    </submittedName>
</protein>
<evidence type="ECO:0000313" key="1">
    <source>
        <dbReference type="EMBL" id="CCH88519.1"/>
    </source>
</evidence>
<dbReference type="STRING" id="477641.MODMU_3094"/>
<dbReference type="InterPro" id="IPR029035">
    <property type="entry name" value="DHS-like_NAD/FAD-binding_dom"/>
</dbReference>
<name>I4EYQ6_MODI5</name>
<accession>I4EYQ6</accession>
<gene>
    <name evidence="1" type="ordered locus">MODMU_3094</name>
</gene>
<dbReference type="Gene3D" id="3.40.50.1220">
    <property type="entry name" value="TPP-binding domain"/>
    <property type="match status" value="1"/>
</dbReference>
<proteinExistence type="predicted"/>
<dbReference type="HOGENOM" id="CLU_440655_0_0_11"/>
<reference evidence="1 2" key="1">
    <citation type="journal article" date="2012" name="J. Bacteriol.">
        <title>Genome Sequence of Radiation-Resistant Modestobacter marinus Strain BC501, a Representative Actinobacterium That Thrives on Calcareous Stone Surfaces.</title>
        <authorList>
            <person name="Normand P."/>
            <person name="Gury J."/>
            <person name="Pujic P."/>
            <person name="Chouaia B."/>
            <person name="Crotti E."/>
            <person name="Brusetti L."/>
            <person name="Daffonchio D."/>
            <person name="Vacherie B."/>
            <person name="Barbe V."/>
            <person name="Medigue C."/>
            <person name="Calteau A."/>
            <person name="Ghodhbane-Gtari F."/>
            <person name="Essoussi I."/>
            <person name="Nouioui I."/>
            <person name="Abbassi-Ghozzi I."/>
            <person name="Gtari M."/>
        </authorList>
    </citation>
    <scope>NUCLEOTIDE SEQUENCE [LARGE SCALE GENOMIC DNA]</scope>
    <source>
        <strain evidence="2">BC 501</strain>
    </source>
</reference>
<evidence type="ECO:0000313" key="2">
    <source>
        <dbReference type="Proteomes" id="UP000006461"/>
    </source>
</evidence>
<dbReference type="eggNOG" id="COG0846">
    <property type="taxonomic scope" value="Bacteria"/>
</dbReference>
<dbReference type="AlphaFoldDB" id="I4EYQ6"/>
<dbReference type="KEGG" id="mmar:MODMU_3094"/>
<sequence length="610" mass="65893">MEVVSLGEFARAWAVHTRRIGWLLGAGASAAAGVPTAARIVDDLLLRLYAADFQQVRQNLDPGDPAVMARVRAHYDGANGIPPLGSPADYSAAFQAAMPDAEVRRHYLRQLFAGRMPCFGQRLLGAAVAAGAADLLITTNFDDLIERAVTEAHTARRSGPARLLSVSALESRRRASTAVADDEWPLLIKLHGDFREMALKNLDSELRDQDTTLRRVIVDSSRRFGLAVAGYSGRDQSVMSMLADSLQPDAWPAGLWWLTRDPGSLQASVIELLERARGAGIAARVVESATFDEAMGALADQVRLDDGVRAYVDGLRPRARVVDAPLPQADGAFPVLRLNAVPILSAPSRLLRTAAPAGATAAEVRDLLRAAAWRGAAVLGPDEVLAFGCPGDLQMALGSGQPPAVVEVDLLAADVLTHQVALIGEAITRGLARRLPVKARIRDTGNRLIVVPARPDEPAKLGGIRQALQQAYGEPICGELSSQYGKGDGGARRRFAEGVELRIERWLDQHWLLFTPFTWVEPTAEMAQAARERSAQRPLDPAAPWIAERWTQRRRNETWAAILGSWAEVMAPRSGSCRVHALPRAVGDRPEAVGGSFELGSITAYSRRGR</sequence>
<dbReference type="EMBL" id="FO203431">
    <property type="protein sequence ID" value="CCH88519.1"/>
    <property type="molecule type" value="Genomic_DNA"/>
</dbReference>
<dbReference type="Pfam" id="PF13289">
    <property type="entry name" value="SIR2_2"/>
    <property type="match status" value="1"/>
</dbReference>
<dbReference type="Proteomes" id="UP000006461">
    <property type="component" value="Chromosome"/>
</dbReference>
<dbReference type="SUPFAM" id="SSF52467">
    <property type="entry name" value="DHS-like NAD/FAD-binding domain"/>
    <property type="match status" value="1"/>
</dbReference>